<organism evidence="4 5">
    <name type="scientific">Thalassotalea euphylliae</name>
    <dbReference type="NCBI Taxonomy" id="1655234"/>
    <lineage>
        <taxon>Bacteria</taxon>
        <taxon>Pseudomonadati</taxon>
        <taxon>Pseudomonadota</taxon>
        <taxon>Gammaproteobacteria</taxon>
        <taxon>Alteromonadales</taxon>
        <taxon>Colwelliaceae</taxon>
        <taxon>Thalassotalea</taxon>
    </lineage>
</organism>
<keyword evidence="4" id="KW-0808">Transferase</keyword>
<keyword evidence="1" id="KW-0547">Nucleotide-binding</keyword>
<dbReference type="SUPFAM" id="SSF56112">
    <property type="entry name" value="Protein kinase-like (PK-like)"/>
    <property type="match status" value="1"/>
</dbReference>
<dbReference type="GO" id="GO:0005737">
    <property type="term" value="C:cytoplasm"/>
    <property type="evidence" value="ECO:0007669"/>
    <property type="project" value="TreeGrafter"/>
</dbReference>
<dbReference type="InterPro" id="IPR000719">
    <property type="entry name" value="Prot_kinase_dom"/>
</dbReference>
<reference evidence="5" key="1">
    <citation type="submission" date="2018-08" db="EMBL/GenBank/DDBJ databases">
        <title>Thalassotalea euphylliae genome.</title>
        <authorList>
            <person name="Summers S."/>
            <person name="Rice S.A."/>
            <person name="Freckelton M.L."/>
            <person name="Nedved B.T."/>
            <person name="Hadfield M.G."/>
        </authorList>
    </citation>
    <scope>NUCLEOTIDE SEQUENCE [LARGE SCALE GENOMIC DNA]</scope>
    <source>
        <strain evidence="5">H3</strain>
    </source>
</reference>
<protein>
    <submittedName>
        <fullName evidence="4">Serine/threonine protein kinase</fullName>
    </submittedName>
</protein>
<dbReference type="InterPro" id="IPR011009">
    <property type="entry name" value="Kinase-like_dom_sf"/>
</dbReference>
<evidence type="ECO:0000313" key="4">
    <source>
        <dbReference type="EMBL" id="REL24371.1"/>
    </source>
</evidence>
<dbReference type="Proteomes" id="UP000256899">
    <property type="component" value="Unassembled WGS sequence"/>
</dbReference>
<comment type="caution">
    <text evidence="4">The sequence shown here is derived from an EMBL/GenBank/DDBJ whole genome shotgun (WGS) entry which is preliminary data.</text>
</comment>
<dbReference type="GO" id="GO:0035556">
    <property type="term" value="P:intracellular signal transduction"/>
    <property type="evidence" value="ECO:0007669"/>
    <property type="project" value="TreeGrafter"/>
</dbReference>
<dbReference type="GO" id="GO:0005524">
    <property type="term" value="F:ATP binding"/>
    <property type="evidence" value="ECO:0007669"/>
    <property type="project" value="UniProtKB-KW"/>
</dbReference>
<keyword evidence="4" id="KW-0418">Kinase</keyword>
<name>A0A3E0TIJ7_9GAMM</name>
<proteinExistence type="predicted"/>
<dbReference type="PANTHER" id="PTHR24346:SF30">
    <property type="entry name" value="MATERNAL EMBRYONIC LEUCINE ZIPPER KINASE"/>
    <property type="match status" value="1"/>
</dbReference>
<dbReference type="Pfam" id="PF00069">
    <property type="entry name" value="Pkinase"/>
    <property type="match status" value="1"/>
</dbReference>
<dbReference type="PANTHER" id="PTHR24346">
    <property type="entry name" value="MAP/MICROTUBULE AFFINITY-REGULATING KINASE"/>
    <property type="match status" value="1"/>
</dbReference>
<dbReference type="PROSITE" id="PS00108">
    <property type="entry name" value="PROTEIN_KINASE_ST"/>
    <property type="match status" value="1"/>
</dbReference>
<keyword evidence="4" id="KW-0723">Serine/threonine-protein kinase</keyword>
<dbReference type="InterPro" id="IPR008271">
    <property type="entry name" value="Ser/Thr_kinase_AS"/>
</dbReference>
<keyword evidence="5" id="KW-1185">Reference proteome</keyword>
<dbReference type="SMART" id="SM00220">
    <property type="entry name" value="S_TKc"/>
    <property type="match status" value="1"/>
</dbReference>
<dbReference type="GO" id="GO:0004674">
    <property type="term" value="F:protein serine/threonine kinase activity"/>
    <property type="evidence" value="ECO:0007669"/>
    <property type="project" value="UniProtKB-KW"/>
</dbReference>
<sequence>MTRKKLQHFYIAEEQSIYLLSHKDATKLKTWVELCQQQLNLLGYNNIKLIGKGAYGFVFSGQGEALPDHQNQEHQNLEDQIPEDKRDKQGSHQLQDFVFKFSRLTLPQHVQDRFEEEAHMQRQICHPQVPKVIEYRKIKRQSVVQMTRAPGINLEQYSHQHGPIPPEQIVRFAIQLIELLTCLRGNKQNGEAKPIVHGDIKPSNLVFDEHTGQLHLVDWGSAVYAQIDAQGQTTANNVMDLMSGDLQHTNARLGDIYFIGPEQINGELSSPRFDEQGAAATLYALASGQSSRYGKLVIPASSLGLPKPLAQVLDGMLSEDVKTRQQAGDYFLKQVGFFKKLVLADMPTEQVIEPLIPVWVRNSEALIDTVVYGSRKSFLREQSDDESLTDVDDAQLEKYYKNYLSGMGDNEKAFVAAVSRLGNFPVVGGLAVRWQKEGVYIDSNLTLFDPSLKKSFQSAVNNMIYLAQGIFRIGMFKSCLFNARTTLHIERENEQEPFIANEEMTIPFDVSVVPELDDETRLHSYFEDGKDPDEYLRLPDEIMAELAKMNLIHHTGCIIFEVLPTHLKIHSYLMLLNHEKQAEFTKHLHNILKLLPNISGLGISGFMKLPYKDTRFFEHISQLPDKFYPKNPKLR</sequence>
<evidence type="ECO:0000259" key="3">
    <source>
        <dbReference type="PROSITE" id="PS50011"/>
    </source>
</evidence>
<gene>
    <name evidence="4" type="ORF">DXX94_18670</name>
</gene>
<accession>A0A3E0TIJ7</accession>
<dbReference type="PROSITE" id="PS50011">
    <property type="entry name" value="PROTEIN_KINASE_DOM"/>
    <property type="match status" value="1"/>
</dbReference>
<dbReference type="AlphaFoldDB" id="A0A3E0TIJ7"/>
<keyword evidence="2" id="KW-0067">ATP-binding</keyword>
<evidence type="ECO:0000256" key="2">
    <source>
        <dbReference type="ARBA" id="ARBA00022840"/>
    </source>
</evidence>
<evidence type="ECO:0000313" key="5">
    <source>
        <dbReference type="Proteomes" id="UP000256899"/>
    </source>
</evidence>
<dbReference type="RefSeq" id="WP_116018692.1">
    <property type="nucleotide sequence ID" value="NZ_QUOT01000002.1"/>
</dbReference>
<dbReference type="Gene3D" id="1.10.510.10">
    <property type="entry name" value="Transferase(Phosphotransferase) domain 1"/>
    <property type="match status" value="1"/>
</dbReference>
<dbReference type="EMBL" id="QUOT01000002">
    <property type="protein sequence ID" value="REL24371.1"/>
    <property type="molecule type" value="Genomic_DNA"/>
</dbReference>
<evidence type="ECO:0000256" key="1">
    <source>
        <dbReference type="ARBA" id="ARBA00022741"/>
    </source>
</evidence>
<feature type="domain" description="Protein kinase" evidence="3">
    <location>
        <begin position="44"/>
        <end position="338"/>
    </location>
</feature>